<dbReference type="Proteomes" id="UP000054549">
    <property type="component" value="Unassembled WGS sequence"/>
</dbReference>
<dbReference type="EMBL" id="KN818245">
    <property type="protein sequence ID" value="KIL65018.1"/>
    <property type="molecule type" value="Genomic_DNA"/>
</dbReference>
<name>A0A0C2X8F3_AMAMK</name>
<dbReference type="AlphaFoldDB" id="A0A0C2X8F3"/>
<reference evidence="2 3" key="1">
    <citation type="submission" date="2014-04" db="EMBL/GenBank/DDBJ databases">
        <title>Evolutionary Origins and Diversification of the Mycorrhizal Mutualists.</title>
        <authorList>
            <consortium name="DOE Joint Genome Institute"/>
            <consortium name="Mycorrhizal Genomics Consortium"/>
            <person name="Kohler A."/>
            <person name="Kuo A."/>
            <person name="Nagy L.G."/>
            <person name="Floudas D."/>
            <person name="Copeland A."/>
            <person name="Barry K.W."/>
            <person name="Cichocki N."/>
            <person name="Veneault-Fourrey C."/>
            <person name="LaButti K."/>
            <person name="Lindquist E.A."/>
            <person name="Lipzen A."/>
            <person name="Lundell T."/>
            <person name="Morin E."/>
            <person name="Murat C."/>
            <person name="Riley R."/>
            <person name="Ohm R."/>
            <person name="Sun H."/>
            <person name="Tunlid A."/>
            <person name="Henrissat B."/>
            <person name="Grigoriev I.V."/>
            <person name="Hibbett D.S."/>
            <person name="Martin F."/>
        </authorList>
    </citation>
    <scope>NUCLEOTIDE SEQUENCE [LARGE SCALE GENOMIC DNA]</scope>
    <source>
        <strain evidence="2 3">Koide BX008</strain>
    </source>
</reference>
<dbReference type="InParanoid" id="A0A0C2X8F3"/>
<organism evidence="2 3">
    <name type="scientific">Amanita muscaria (strain Koide BX008)</name>
    <dbReference type="NCBI Taxonomy" id="946122"/>
    <lineage>
        <taxon>Eukaryota</taxon>
        <taxon>Fungi</taxon>
        <taxon>Dikarya</taxon>
        <taxon>Basidiomycota</taxon>
        <taxon>Agaricomycotina</taxon>
        <taxon>Agaricomycetes</taxon>
        <taxon>Agaricomycetidae</taxon>
        <taxon>Agaricales</taxon>
        <taxon>Pluteineae</taxon>
        <taxon>Amanitaceae</taxon>
        <taxon>Amanita</taxon>
    </lineage>
</organism>
<evidence type="ECO:0000256" key="1">
    <source>
        <dbReference type="SAM" id="MobiDB-lite"/>
    </source>
</evidence>
<gene>
    <name evidence="2" type="ORF">M378DRAFT_11120</name>
</gene>
<feature type="non-terminal residue" evidence="2">
    <location>
        <position position="144"/>
    </location>
</feature>
<feature type="region of interest" description="Disordered" evidence="1">
    <location>
        <begin position="50"/>
        <end position="75"/>
    </location>
</feature>
<protein>
    <submittedName>
        <fullName evidence="2">Uncharacterized protein</fullName>
    </submittedName>
</protein>
<proteinExistence type="predicted"/>
<dbReference type="HOGENOM" id="CLU_1801006_0_0_1"/>
<keyword evidence="3" id="KW-1185">Reference proteome</keyword>
<evidence type="ECO:0000313" key="3">
    <source>
        <dbReference type="Proteomes" id="UP000054549"/>
    </source>
</evidence>
<sequence length="144" mass="16594">MNTIIIHSNIRVRVPTLMHELNAALISPVSKWYRKPTPWWVDGFEEEGFHPIIEEEEEEEEETIENEEDIDEEEEDVVLAGEDDVFVDTSTDNNGIPTVIVTSPSDGDLVHLPETVVLEFDHEDIANGVYKDYLLDASLYNWYM</sequence>
<feature type="compositionally biased region" description="Acidic residues" evidence="1">
    <location>
        <begin position="54"/>
        <end position="75"/>
    </location>
</feature>
<dbReference type="OrthoDB" id="10607473at2759"/>
<accession>A0A0C2X8F3</accession>
<evidence type="ECO:0000313" key="2">
    <source>
        <dbReference type="EMBL" id="KIL65018.1"/>
    </source>
</evidence>